<accession>A0ABZ0LYP9</accession>
<reference evidence="4 5" key="1">
    <citation type="submission" date="2023-10" db="EMBL/GenBank/DDBJ databases">
        <title>The genome sequence of Streptomyces sp. HUAS YS2.</title>
        <authorList>
            <person name="Mo P."/>
        </authorList>
    </citation>
    <scope>NUCLEOTIDE SEQUENCE [LARGE SCALE GENOMIC DNA]</scope>
    <source>
        <strain evidence="4 5">HUAS YS2</strain>
    </source>
</reference>
<dbReference type="RefSeq" id="WP_318106742.1">
    <property type="nucleotide sequence ID" value="NZ_CP137573.1"/>
</dbReference>
<feature type="region of interest" description="Disordered" evidence="2">
    <location>
        <begin position="280"/>
        <end position="320"/>
    </location>
</feature>
<dbReference type="InterPro" id="IPR003010">
    <property type="entry name" value="C-N_Hydrolase"/>
</dbReference>
<evidence type="ECO:0000256" key="2">
    <source>
        <dbReference type="SAM" id="MobiDB-lite"/>
    </source>
</evidence>
<comment type="similarity">
    <text evidence="1">Belongs to the carbon-nitrogen hydrolase superfamily. NIT1/NIT2 family.</text>
</comment>
<dbReference type="Gene3D" id="3.60.110.10">
    <property type="entry name" value="Carbon-nitrogen hydrolase"/>
    <property type="match status" value="1"/>
</dbReference>
<dbReference type="CDD" id="cd07197">
    <property type="entry name" value="nitrilase"/>
    <property type="match status" value="1"/>
</dbReference>
<dbReference type="PANTHER" id="PTHR23088:SF27">
    <property type="entry name" value="DEAMINATED GLUTATHIONE AMIDASE"/>
    <property type="match status" value="1"/>
</dbReference>
<keyword evidence="4" id="KW-0378">Hydrolase</keyword>
<dbReference type="PANTHER" id="PTHR23088">
    <property type="entry name" value="NITRILASE-RELATED"/>
    <property type="match status" value="1"/>
</dbReference>
<evidence type="ECO:0000256" key="1">
    <source>
        <dbReference type="ARBA" id="ARBA00010613"/>
    </source>
</evidence>
<keyword evidence="5" id="KW-1185">Reference proteome</keyword>
<feature type="domain" description="CN hydrolase" evidence="3">
    <location>
        <begin position="5"/>
        <end position="239"/>
    </location>
</feature>
<feature type="compositionally biased region" description="Low complexity" evidence="2">
    <location>
        <begin position="295"/>
        <end position="309"/>
    </location>
</feature>
<dbReference type="InterPro" id="IPR036526">
    <property type="entry name" value="C-N_Hydrolase_sf"/>
</dbReference>
<evidence type="ECO:0000313" key="4">
    <source>
        <dbReference type="EMBL" id="WOX24291.1"/>
    </source>
</evidence>
<protein>
    <submittedName>
        <fullName evidence="4">Carbon-nitrogen hydrolase family protein</fullName>
    </submittedName>
</protein>
<dbReference type="EMBL" id="CP137573">
    <property type="protein sequence ID" value="WOX24291.1"/>
    <property type="molecule type" value="Genomic_DNA"/>
</dbReference>
<gene>
    <name evidence="4" type="ORF">R2D22_24085</name>
</gene>
<evidence type="ECO:0000313" key="5">
    <source>
        <dbReference type="Proteomes" id="UP001301731"/>
    </source>
</evidence>
<evidence type="ECO:0000259" key="3">
    <source>
        <dbReference type="PROSITE" id="PS50263"/>
    </source>
</evidence>
<proteinExistence type="inferred from homology"/>
<sequence>MSRHIRLALVQAPAESFEQFAEGLRLRMKSPNRAELVVYPELHLCSEGMETMTLDAYYETYAEPLDGPRGKALGALARELGIWLIPGTVLERGVDGKVYNTAVVYGPDGELVARYRKIFTWRPYEPMCVGREFVVFDMPGTGRIGLSICYDSWYPEVTRHLAWMGAELIVNLVQTSTSGRAQEIPVNTANAIVNQVWVASVNGAAPTAQGRSLLVDPEGHVQVAAVGTEETTLLAVVDLDRVAAARKYGTGGDSWPWDHFTADDTPLELPLYNGRIDPASWRPQVSPWTPEDLRPAAQAPAQAPAQAQAMGASAGEVVAR</sequence>
<organism evidence="4 5">
    <name type="scientific">Streptomyces solicathayae</name>
    <dbReference type="NCBI Taxonomy" id="3081768"/>
    <lineage>
        <taxon>Bacteria</taxon>
        <taxon>Bacillati</taxon>
        <taxon>Actinomycetota</taxon>
        <taxon>Actinomycetes</taxon>
        <taxon>Kitasatosporales</taxon>
        <taxon>Streptomycetaceae</taxon>
        <taxon>Streptomyces</taxon>
    </lineage>
</organism>
<dbReference type="Pfam" id="PF00795">
    <property type="entry name" value="CN_hydrolase"/>
    <property type="match status" value="1"/>
</dbReference>
<dbReference type="PROSITE" id="PS50263">
    <property type="entry name" value="CN_HYDROLASE"/>
    <property type="match status" value="1"/>
</dbReference>
<dbReference type="SUPFAM" id="SSF56317">
    <property type="entry name" value="Carbon-nitrogen hydrolase"/>
    <property type="match status" value="1"/>
</dbReference>
<dbReference type="GO" id="GO:0016787">
    <property type="term" value="F:hydrolase activity"/>
    <property type="evidence" value="ECO:0007669"/>
    <property type="project" value="UniProtKB-KW"/>
</dbReference>
<dbReference type="Proteomes" id="UP001301731">
    <property type="component" value="Chromosome"/>
</dbReference>
<name>A0ABZ0LYP9_9ACTN</name>